<evidence type="ECO:0000313" key="3">
    <source>
        <dbReference type="Proteomes" id="UP001597391"/>
    </source>
</evidence>
<sequence length="136" mass="15404">MDRLLALAHNEDVRVVWRNLGKRRGEYVHGARLIRLNPRMSEVLQRSTLAHELGHAHHGDAWTDNPHIKQLREERANLYAARLLISPLEYAVAEQLVGHHTGALAKELGVASYIIDAWKTAPPTPYLQLIGRQEAI</sequence>
<keyword evidence="3" id="KW-1185">Reference proteome</keyword>
<dbReference type="Proteomes" id="UP001597391">
    <property type="component" value="Unassembled WGS sequence"/>
</dbReference>
<feature type="domain" description="IrrE N-terminal-like" evidence="1">
    <location>
        <begin position="12"/>
        <end position="110"/>
    </location>
</feature>
<evidence type="ECO:0000313" key="2">
    <source>
        <dbReference type="EMBL" id="MFD2839365.1"/>
    </source>
</evidence>
<name>A0ABW5XDI3_9MICO</name>
<comment type="caution">
    <text evidence="2">The sequence shown here is derived from an EMBL/GenBank/DDBJ whole genome shotgun (WGS) entry which is preliminary data.</text>
</comment>
<gene>
    <name evidence="2" type="ORF">ACFSYH_02105</name>
</gene>
<accession>A0ABW5XDI3</accession>
<proteinExistence type="predicted"/>
<dbReference type="InterPro" id="IPR010359">
    <property type="entry name" value="IrrE_HExxH"/>
</dbReference>
<dbReference type="EMBL" id="JBHUOP010000001">
    <property type="protein sequence ID" value="MFD2839365.1"/>
    <property type="molecule type" value="Genomic_DNA"/>
</dbReference>
<dbReference type="Gene3D" id="1.10.10.2910">
    <property type="match status" value="1"/>
</dbReference>
<dbReference type="Pfam" id="PF06114">
    <property type="entry name" value="Peptidase_M78"/>
    <property type="match status" value="1"/>
</dbReference>
<organism evidence="2 3">
    <name type="scientific">Populibacterium corticicola</name>
    <dbReference type="NCBI Taxonomy" id="1812826"/>
    <lineage>
        <taxon>Bacteria</taxon>
        <taxon>Bacillati</taxon>
        <taxon>Actinomycetota</taxon>
        <taxon>Actinomycetes</taxon>
        <taxon>Micrococcales</taxon>
        <taxon>Jonesiaceae</taxon>
        <taxon>Populibacterium</taxon>
    </lineage>
</organism>
<evidence type="ECO:0000259" key="1">
    <source>
        <dbReference type="Pfam" id="PF06114"/>
    </source>
</evidence>
<protein>
    <submittedName>
        <fullName evidence="2">ImmA/IrrE family metallo-endopeptidase</fullName>
    </submittedName>
</protein>
<dbReference type="RefSeq" id="WP_377464825.1">
    <property type="nucleotide sequence ID" value="NZ_JBHUOP010000001.1"/>
</dbReference>
<reference evidence="3" key="1">
    <citation type="journal article" date="2019" name="Int. J. Syst. Evol. Microbiol.">
        <title>The Global Catalogue of Microorganisms (GCM) 10K type strain sequencing project: providing services to taxonomists for standard genome sequencing and annotation.</title>
        <authorList>
            <consortium name="The Broad Institute Genomics Platform"/>
            <consortium name="The Broad Institute Genome Sequencing Center for Infectious Disease"/>
            <person name="Wu L."/>
            <person name="Ma J."/>
        </authorList>
    </citation>
    <scope>NUCLEOTIDE SEQUENCE [LARGE SCALE GENOMIC DNA]</scope>
    <source>
        <strain evidence="3">KCTC 33576</strain>
    </source>
</reference>